<proteinExistence type="predicted"/>
<protein>
    <recommendedName>
        <fullName evidence="3">Secreted protein</fullName>
    </recommendedName>
</protein>
<feature type="chain" id="PRO_5041657618" description="Secreted protein" evidence="1">
    <location>
        <begin position="20"/>
        <end position="89"/>
    </location>
</feature>
<evidence type="ECO:0000256" key="1">
    <source>
        <dbReference type="SAM" id="SignalP"/>
    </source>
</evidence>
<evidence type="ECO:0008006" key="3">
    <source>
        <dbReference type="Google" id="ProtNLM"/>
    </source>
</evidence>
<feature type="signal peptide" evidence="1">
    <location>
        <begin position="1"/>
        <end position="19"/>
    </location>
</feature>
<gene>
    <name evidence="2" type="ORF">OOU_Y34scaffold00285g5</name>
</gene>
<name>A0AA97P3J0_PYRO3</name>
<accession>A0AA97P3J0</accession>
<organism evidence="2">
    <name type="scientific">Pyricularia oryzae (strain Y34)</name>
    <name type="common">Rice blast fungus</name>
    <name type="synonym">Magnaporthe oryzae</name>
    <dbReference type="NCBI Taxonomy" id="1143189"/>
    <lineage>
        <taxon>Eukaryota</taxon>
        <taxon>Fungi</taxon>
        <taxon>Dikarya</taxon>
        <taxon>Ascomycota</taxon>
        <taxon>Pezizomycotina</taxon>
        <taxon>Sordariomycetes</taxon>
        <taxon>Sordariomycetidae</taxon>
        <taxon>Magnaporthales</taxon>
        <taxon>Pyriculariaceae</taxon>
        <taxon>Pyricularia</taxon>
    </lineage>
</organism>
<sequence>MIGFFFFFFFFFLPPFVLSAWCACRFALVTTQSQERVRRGSLMASSMSALRWLWRGSMGSAAQSGNICSPFFWGLTKDWLVALFLYAVG</sequence>
<dbReference type="Proteomes" id="UP000011086">
    <property type="component" value="Unassembled WGS sequence"/>
</dbReference>
<reference evidence="2" key="1">
    <citation type="journal article" date="2012" name="PLoS Genet.">
        <title>Comparative analysis of the genomes of two field isolates of the rice blast fungus Magnaporthe oryzae.</title>
        <authorList>
            <person name="Xue M."/>
            <person name="Yang J."/>
            <person name="Li Z."/>
            <person name="Hu S."/>
            <person name="Yao N."/>
            <person name="Dean R.A."/>
            <person name="Zhao W."/>
            <person name="Shen M."/>
            <person name="Zhang H."/>
            <person name="Li C."/>
            <person name="Liu L."/>
            <person name="Cao L."/>
            <person name="Xu X."/>
            <person name="Xing Y."/>
            <person name="Hsiang T."/>
            <person name="Zhang Z."/>
            <person name="Xu J.R."/>
            <person name="Peng Y.L."/>
        </authorList>
    </citation>
    <scope>NUCLEOTIDE SEQUENCE</scope>
    <source>
        <strain evidence="2">Y34</strain>
    </source>
</reference>
<keyword evidence="1" id="KW-0732">Signal</keyword>
<dbReference type="EMBL" id="JH794022">
    <property type="protein sequence ID" value="ELQ41298.1"/>
    <property type="molecule type" value="Genomic_DNA"/>
</dbReference>
<dbReference type="AlphaFoldDB" id="A0AA97P3J0"/>
<evidence type="ECO:0000313" key="2">
    <source>
        <dbReference type="EMBL" id="ELQ41298.1"/>
    </source>
</evidence>